<comment type="caution">
    <text evidence="5">The sequence shown here is derived from an EMBL/GenBank/DDBJ whole genome shotgun (WGS) entry which is preliminary data.</text>
</comment>
<dbReference type="AlphaFoldDB" id="A0AB34K3B0"/>
<dbReference type="GO" id="GO:0061672">
    <property type="term" value="C:glutathione hydrolase complex"/>
    <property type="evidence" value="ECO:0007669"/>
    <property type="project" value="TreeGrafter"/>
</dbReference>
<keyword evidence="3" id="KW-0732">Signal</keyword>
<protein>
    <recommendedName>
        <fullName evidence="4">Glutamine amidotransferase type-2 domain-containing protein</fullName>
    </recommendedName>
</protein>
<evidence type="ECO:0000259" key="4">
    <source>
        <dbReference type="PROSITE" id="PS51278"/>
    </source>
</evidence>
<name>A0AB34K3B0_PRYPA</name>
<dbReference type="GO" id="GO:0008242">
    <property type="term" value="F:omega peptidase activity"/>
    <property type="evidence" value="ECO:0007669"/>
    <property type="project" value="TreeGrafter"/>
</dbReference>
<keyword evidence="6" id="KW-1185">Reference proteome</keyword>
<evidence type="ECO:0000256" key="3">
    <source>
        <dbReference type="SAM" id="SignalP"/>
    </source>
</evidence>
<dbReference type="GO" id="GO:0006751">
    <property type="term" value="P:glutathione catabolic process"/>
    <property type="evidence" value="ECO:0007669"/>
    <property type="project" value="TreeGrafter"/>
</dbReference>
<feature type="region of interest" description="Disordered" evidence="2">
    <location>
        <begin position="381"/>
        <end position="424"/>
    </location>
</feature>
<dbReference type="GO" id="GO:0005737">
    <property type="term" value="C:cytoplasm"/>
    <property type="evidence" value="ECO:0007669"/>
    <property type="project" value="TreeGrafter"/>
</dbReference>
<evidence type="ECO:0000256" key="2">
    <source>
        <dbReference type="SAM" id="MobiDB-lite"/>
    </source>
</evidence>
<feature type="chain" id="PRO_5044286893" description="Glutamine amidotransferase type-2 domain-containing protein" evidence="3">
    <location>
        <begin position="17"/>
        <end position="544"/>
    </location>
</feature>
<feature type="domain" description="Glutamine amidotransferase type-2" evidence="4">
    <location>
        <begin position="52"/>
        <end position="237"/>
    </location>
</feature>
<dbReference type="CDD" id="cd01908">
    <property type="entry name" value="YafJ"/>
    <property type="match status" value="1"/>
</dbReference>
<proteinExistence type="predicted"/>
<dbReference type="Pfam" id="PF13230">
    <property type="entry name" value="GATase_4"/>
    <property type="match status" value="1"/>
</dbReference>
<dbReference type="PROSITE" id="PS51278">
    <property type="entry name" value="GATASE_TYPE_2"/>
    <property type="match status" value="1"/>
</dbReference>
<dbReference type="PANTHER" id="PTHR43187">
    <property type="entry name" value="GLUTAMINE AMIDOTRANSFERASE DUG3-RELATED"/>
    <property type="match status" value="1"/>
</dbReference>
<accession>A0AB34K3B0</accession>
<feature type="signal peptide" evidence="3">
    <location>
        <begin position="1"/>
        <end position="16"/>
    </location>
</feature>
<feature type="compositionally biased region" description="Basic and acidic residues" evidence="2">
    <location>
        <begin position="478"/>
        <end position="489"/>
    </location>
</feature>
<evidence type="ECO:0000313" key="5">
    <source>
        <dbReference type="EMBL" id="KAL1528993.1"/>
    </source>
</evidence>
<dbReference type="SUPFAM" id="SSF56235">
    <property type="entry name" value="N-terminal nucleophile aminohydrolases (Ntn hydrolases)"/>
    <property type="match status" value="1"/>
</dbReference>
<dbReference type="InterPro" id="IPR052373">
    <property type="entry name" value="Gamma-glu_amide_hydrolase"/>
</dbReference>
<dbReference type="InterPro" id="IPR026869">
    <property type="entry name" value="EgtC-like"/>
</dbReference>
<keyword evidence="1" id="KW-0315">Glutamine amidotransferase</keyword>
<dbReference type="EMBL" id="JBGBPQ010000002">
    <property type="protein sequence ID" value="KAL1528993.1"/>
    <property type="molecule type" value="Genomic_DNA"/>
</dbReference>
<sequence>MCRWLVWCSSEPILLSDLLLNPSNALIHQAFNGGFHPGASAKNNMSLNADGCGVGWYGHSGAAIFRSITPAWNNRNLRELAGSIASKCIFAHVRAASPASIVSEENCHPFRYGELLFQHNGHVEKFSLIRRRLMAALRDEIYEWVKGTTDSEACFALILSLIHPKTLLSGRVPPAEMQAATLGAIALLREYLTDAGVTTGYSTFNWALTDGHTVIVTRYCDRAPHVPPPSLYYAFCDEKALRTQLSSCSGCARTPGDGSHALKKPEASMPVSTKQSGKGFERVERGAFVCCSEPLTLDTEKWFFIQENTMLTYSAELGLVGDLTETAANGRIRGVASEASFSSDTTAGLQWLPCHPSCPASRSAESLQQVLSEQKAAASRAISAPLPSAHSAEATGSQPPSEEVAITRCSSLSTSDRADVKESTPVSRMCSVSTVCRLDDCDEGEPASFNGSAHLSDWGEGDALPWDATSPPPPPPPHKPEATEGETPRAGDGLPVKTVDADASDSRVTLLKLSEYNLGLFASASSAEVPSWRRRFILQALAKP</sequence>
<dbReference type="PANTHER" id="PTHR43187:SF1">
    <property type="entry name" value="GLUTAMINE AMIDOTRANSFERASE DUG3-RELATED"/>
    <property type="match status" value="1"/>
</dbReference>
<gene>
    <name evidence="5" type="ORF">AB1Y20_010314</name>
</gene>
<dbReference type="InterPro" id="IPR029055">
    <property type="entry name" value="Ntn_hydrolases_N"/>
</dbReference>
<dbReference type="InterPro" id="IPR017932">
    <property type="entry name" value="GATase_2_dom"/>
</dbReference>
<evidence type="ECO:0000313" key="6">
    <source>
        <dbReference type="Proteomes" id="UP001515480"/>
    </source>
</evidence>
<organism evidence="5 6">
    <name type="scientific">Prymnesium parvum</name>
    <name type="common">Toxic golden alga</name>
    <dbReference type="NCBI Taxonomy" id="97485"/>
    <lineage>
        <taxon>Eukaryota</taxon>
        <taxon>Haptista</taxon>
        <taxon>Haptophyta</taxon>
        <taxon>Prymnesiophyceae</taxon>
        <taxon>Prymnesiales</taxon>
        <taxon>Prymnesiaceae</taxon>
        <taxon>Prymnesium</taxon>
    </lineage>
</organism>
<evidence type="ECO:0000256" key="1">
    <source>
        <dbReference type="ARBA" id="ARBA00022962"/>
    </source>
</evidence>
<dbReference type="Proteomes" id="UP001515480">
    <property type="component" value="Unassembled WGS sequence"/>
</dbReference>
<reference evidence="5 6" key="1">
    <citation type="journal article" date="2024" name="Science">
        <title>Giant polyketide synthase enzymes in the biosynthesis of giant marine polyether toxins.</title>
        <authorList>
            <person name="Fallon T.R."/>
            <person name="Shende V.V."/>
            <person name="Wierzbicki I.H."/>
            <person name="Pendleton A.L."/>
            <person name="Watervoot N.F."/>
            <person name="Auber R.P."/>
            <person name="Gonzalez D.J."/>
            <person name="Wisecaver J.H."/>
            <person name="Moore B.S."/>
        </authorList>
    </citation>
    <scope>NUCLEOTIDE SEQUENCE [LARGE SCALE GENOMIC DNA]</scope>
    <source>
        <strain evidence="5 6">12B1</strain>
    </source>
</reference>
<dbReference type="Gene3D" id="3.60.20.10">
    <property type="entry name" value="Glutamine Phosphoribosylpyrophosphate, subunit 1, domain 1"/>
    <property type="match status" value="1"/>
</dbReference>
<feature type="region of interest" description="Disordered" evidence="2">
    <location>
        <begin position="452"/>
        <end position="500"/>
    </location>
</feature>